<dbReference type="SUPFAM" id="SSF55681">
    <property type="entry name" value="Class II aaRS and biotin synthetases"/>
    <property type="match status" value="1"/>
</dbReference>
<accession>U2P745</accession>
<dbReference type="NCBIfam" id="TIGR00121">
    <property type="entry name" value="birA_ligase"/>
    <property type="match status" value="1"/>
</dbReference>
<dbReference type="PATRIC" id="fig|1115809.3.peg.718"/>
<evidence type="ECO:0000256" key="1">
    <source>
        <dbReference type="ARBA" id="ARBA00022598"/>
    </source>
</evidence>
<dbReference type="GO" id="GO:0004077">
    <property type="term" value="F:biotin--[biotin carboxyl-carrier protein] ligase activity"/>
    <property type="evidence" value="ECO:0007669"/>
    <property type="project" value="UniProtKB-EC"/>
</dbReference>
<evidence type="ECO:0000313" key="3">
    <source>
        <dbReference type="EMBL" id="ERK39946.1"/>
    </source>
</evidence>
<keyword evidence="4" id="KW-1185">Reference proteome</keyword>
<dbReference type="CDD" id="cd16442">
    <property type="entry name" value="BPL"/>
    <property type="match status" value="1"/>
</dbReference>
<gene>
    <name evidence="3" type="ORF">HMPREF9135_0240</name>
</gene>
<feature type="domain" description="BPL/LPL catalytic" evidence="2">
    <location>
        <begin position="14"/>
        <end position="192"/>
    </location>
</feature>
<dbReference type="InterPro" id="IPR004143">
    <property type="entry name" value="BPL_LPL_catalytic"/>
</dbReference>
<reference evidence="3 4" key="1">
    <citation type="submission" date="2013-08" db="EMBL/GenBank/DDBJ databases">
        <authorList>
            <person name="Durkin A.S."/>
            <person name="Haft D.R."/>
            <person name="McCorrison J."/>
            <person name="Torralba M."/>
            <person name="Gillis M."/>
            <person name="Haft D.H."/>
            <person name="Methe B."/>
            <person name="Sutton G."/>
            <person name="Nelson K.E."/>
        </authorList>
    </citation>
    <scope>NUCLEOTIDE SEQUENCE [LARGE SCALE GENOMIC DNA]</scope>
    <source>
        <strain evidence="3 4">F0067</strain>
    </source>
</reference>
<dbReference type="GO" id="GO:0005737">
    <property type="term" value="C:cytoplasm"/>
    <property type="evidence" value="ECO:0007669"/>
    <property type="project" value="TreeGrafter"/>
</dbReference>
<dbReference type="RefSeq" id="WP_021589075.1">
    <property type="nucleotide sequence ID" value="NZ_AWEY01000008.1"/>
</dbReference>
<dbReference type="PANTHER" id="PTHR12835">
    <property type="entry name" value="BIOTIN PROTEIN LIGASE"/>
    <property type="match status" value="1"/>
</dbReference>
<dbReference type="Pfam" id="PF03099">
    <property type="entry name" value="BPL_LplA_LipB"/>
    <property type="match status" value="1"/>
</dbReference>
<name>U2P745_9BACT</name>
<dbReference type="Proteomes" id="UP000016648">
    <property type="component" value="Unassembled WGS sequence"/>
</dbReference>
<proteinExistence type="predicted"/>
<dbReference type="InterPro" id="IPR045864">
    <property type="entry name" value="aa-tRNA-synth_II/BPL/LPL"/>
</dbReference>
<evidence type="ECO:0000259" key="2">
    <source>
        <dbReference type="PROSITE" id="PS51733"/>
    </source>
</evidence>
<dbReference type="Gene3D" id="3.30.930.10">
    <property type="entry name" value="Bira Bifunctional Protein, Domain 2"/>
    <property type="match status" value="1"/>
</dbReference>
<dbReference type="PROSITE" id="PS51733">
    <property type="entry name" value="BPL_LPL_CATALYTIC"/>
    <property type="match status" value="1"/>
</dbReference>
<dbReference type="EC" id="6.3.4.15" evidence="3"/>
<protein>
    <submittedName>
        <fullName evidence="3">Biotin-(Acetyl-CoA-carboxylase) ligase</fullName>
        <ecNumber evidence="3">6.3.4.15</ecNumber>
    </submittedName>
</protein>
<dbReference type="PANTHER" id="PTHR12835:SF5">
    <property type="entry name" value="BIOTIN--PROTEIN LIGASE"/>
    <property type="match status" value="1"/>
</dbReference>
<dbReference type="AlphaFoldDB" id="U2P745"/>
<comment type="caution">
    <text evidence="3">The sequence shown here is derived from an EMBL/GenBank/DDBJ whole genome shotgun (WGS) entry which is preliminary data.</text>
</comment>
<keyword evidence="1 3" id="KW-0436">Ligase</keyword>
<evidence type="ECO:0000313" key="4">
    <source>
        <dbReference type="Proteomes" id="UP000016648"/>
    </source>
</evidence>
<dbReference type="InterPro" id="IPR004408">
    <property type="entry name" value="Biotin_CoA_COase_ligase"/>
</dbReference>
<organism evidence="3 4">
    <name type="scientific">Segatella baroniae F0067</name>
    <dbReference type="NCBI Taxonomy" id="1115809"/>
    <lineage>
        <taxon>Bacteria</taxon>
        <taxon>Pseudomonadati</taxon>
        <taxon>Bacteroidota</taxon>
        <taxon>Bacteroidia</taxon>
        <taxon>Bacteroidales</taxon>
        <taxon>Prevotellaceae</taxon>
        <taxon>Segatella</taxon>
    </lineage>
</organism>
<dbReference type="EMBL" id="AWEY01000008">
    <property type="protein sequence ID" value="ERK39946.1"/>
    <property type="molecule type" value="Genomic_DNA"/>
</dbReference>
<sequence length="257" mass="29077">MIKWPFRKKTTAETPSATIIRLDEIDSTNNYLHLHAPQTEAWMTVVTAEFQTSGRGQGTHTWESKPAENLLFSVLTHPVMVPVRSQFLLSEAGALALKEVLDGYTDGITLKWPNDVYWNDRKLSGTLIETSIGGGHIKNCIFGIGLNVNQRTFESDAPNPVSLAQILGHDIDRELLLKQIVAAFEKYYRMLENGQYNAISALYHEALYRRKGAYTYEDGDGRFEATIVEVGDDGLLVLRDGDGRFREYEFREVKFVL</sequence>